<accession>A0A8J6B2T4</accession>
<keyword evidence="1" id="KW-0449">Lipoprotein</keyword>
<keyword evidence="1" id="KW-0325">Glycoprotein</keyword>
<evidence type="ECO:0000256" key="1">
    <source>
        <dbReference type="RuleBase" id="RU341113"/>
    </source>
</evidence>
<dbReference type="EC" id="3.4.13.19" evidence="1"/>
<keyword evidence="1" id="KW-0336">GPI-anchor</keyword>
<keyword evidence="1" id="KW-0862">Zinc</keyword>
<evidence type="ECO:0000313" key="2">
    <source>
        <dbReference type="EMBL" id="KAG9462134.1"/>
    </source>
</evidence>
<comment type="caution">
    <text evidence="2">The sequence shown here is derived from an EMBL/GenBank/DDBJ whole genome shotgun (WGS) entry which is preliminary data.</text>
</comment>
<gene>
    <name evidence="2" type="ORF">GDO78_014842</name>
</gene>
<dbReference type="OrthoDB" id="445695at2759"/>
<dbReference type="PANTHER" id="PTHR10443">
    <property type="entry name" value="MICROSOMAL DIPEPTIDASE"/>
    <property type="match status" value="1"/>
</dbReference>
<dbReference type="EMBL" id="WNTK01013333">
    <property type="protein sequence ID" value="KAG9462134.1"/>
    <property type="molecule type" value="Genomic_DNA"/>
</dbReference>
<dbReference type="GO" id="GO:0046872">
    <property type="term" value="F:metal ion binding"/>
    <property type="evidence" value="ECO:0007669"/>
    <property type="project" value="UniProtKB-UniRule"/>
</dbReference>
<dbReference type="SUPFAM" id="SSF51556">
    <property type="entry name" value="Metallo-dependent hydrolases"/>
    <property type="match status" value="1"/>
</dbReference>
<evidence type="ECO:0000313" key="3">
    <source>
        <dbReference type="Proteomes" id="UP000770717"/>
    </source>
</evidence>
<dbReference type="AlphaFoldDB" id="A0A8J6B2T4"/>
<dbReference type="PROSITE" id="PS51365">
    <property type="entry name" value="RENAL_DIPEPTIDASE_2"/>
    <property type="match status" value="1"/>
</dbReference>
<protein>
    <recommendedName>
        <fullName evidence="1">Dipeptidase</fullName>
        <ecNumber evidence="1">3.4.13.19</ecNumber>
    </recommendedName>
</protein>
<keyword evidence="1" id="KW-0479">Metal-binding</keyword>
<sequence length="111" mass="12169">AETSSDDLHKFYQGRKSLTDFGTEVIREMNRIGMIIDLSHTSSNTSREVLAISKAPVIFSHSAVFALCGIKRNIPDDVLLSIKKNGGLVMVNFHTEFIACRKTANISTLAG</sequence>
<dbReference type="InterPro" id="IPR032466">
    <property type="entry name" value="Metal_Hydrolase"/>
</dbReference>
<keyword evidence="1" id="KW-0472">Membrane</keyword>
<dbReference type="Pfam" id="PF01244">
    <property type="entry name" value="Peptidase_M19"/>
    <property type="match status" value="1"/>
</dbReference>
<dbReference type="PANTHER" id="PTHR10443:SF9">
    <property type="entry name" value="DIPEPTIDASE 2"/>
    <property type="match status" value="1"/>
</dbReference>
<keyword evidence="1" id="KW-0645">Protease</keyword>
<comment type="similarity">
    <text evidence="1">Belongs to the metallo-dependent hydrolases superfamily. Peptidase M19 family.</text>
</comment>
<dbReference type="Gene3D" id="3.20.20.140">
    <property type="entry name" value="Metal-dependent hydrolases"/>
    <property type="match status" value="1"/>
</dbReference>
<keyword evidence="3" id="KW-1185">Reference proteome</keyword>
<proteinExistence type="inferred from homology"/>
<dbReference type="InterPro" id="IPR008257">
    <property type="entry name" value="Pept_M19"/>
</dbReference>
<dbReference type="GO" id="GO:0098552">
    <property type="term" value="C:side of membrane"/>
    <property type="evidence" value="ECO:0007669"/>
    <property type="project" value="UniProtKB-KW"/>
</dbReference>
<comment type="catalytic activity">
    <reaction evidence="1">
        <text>an L-aminoacyl-L-amino acid + H2O = 2 an L-alpha-amino acid</text>
        <dbReference type="Rhea" id="RHEA:48940"/>
        <dbReference type="ChEBI" id="CHEBI:15377"/>
        <dbReference type="ChEBI" id="CHEBI:59869"/>
        <dbReference type="ChEBI" id="CHEBI:77460"/>
        <dbReference type="EC" id="3.4.13.19"/>
    </reaction>
</comment>
<comment type="subcellular location">
    <subcellularLocation>
        <location evidence="1">Membrane</location>
        <topology evidence="1">Lipid-anchor</topology>
        <topology evidence="1">GPI-anchor</topology>
    </subcellularLocation>
</comment>
<feature type="non-terminal residue" evidence="2">
    <location>
        <position position="111"/>
    </location>
</feature>
<feature type="non-terminal residue" evidence="2">
    <location>
        <position position="1"/>
    </location>
</feature>
<keyword evidence="1" id="KW-0378">Hydrolase</keyword>
<dbReference type="GO" id="GO:0070573">
    <property type="term" value="F:metallodipeptidase activity"/>
    <property type="evidence" value="ECO:0007669"/>
    <property type="project" value="InterPro"/>
</dbReference>
<dbReference type="GO" id="GO:0006508">
    <property type="term" value="P:proteolysis"/>
    <property type="evidence" value="ECO:0007669"/>
    <property type="project" value="UniProtKB-KW"/>
</dbReference>
<comment type="cofactor">
    <cofactor evidence="1">
        <name>Zn(2+)</name>
        <dbReference type="ChEBI" id="CHEBI:29105"/>
    </cofactor>
</comment>
<comment type="subunit">
    <text evidence="1">Homodimer; disulfide-linked.</text>
</comment>
<keyword evidence="1" id="KW-0224">Dipeptidase</keyword>
<reference evidence="2" key="1">
    <citation type="thesis" date="2020" institute="ProQuest LLC" country="789 East Eisenhower Parkway, Ann Arbor, MI, USA">
        <title>Comparative Genomics and Chromosome Evolution.</title>
        <authorList>
            <person name="Mudd A.B."/>
        </authorList>
    </citation>
    <scope>NUCLEOTIDE SEQUENCE</scope>
    <source>
        <strain evidence="2">HN-11 Male</strain>
        <tissue evidence="2">Kidney and liver</tissue>
    </source>
</reference>
<name>A0A8J6B2T4_ELECQ</name>
<keyword evidence="1" id="KW-0482">Metalloprotease</keyword>
<dbReference type="Proteomes" id="UP000770717">
    <property type="component" value="Unassembled WGS sequence"/>
</dbReference>
<organism evidence="2 3">
    <name type="scientific">Eleutherodactylus coqui</name>
    <name type="common">Puerto Rican coqui</name>
    <dbReference type="NCBI Taxonomy" id="57060"/>
    <lineage>
        <taxon>Eukaryota</taxon>
        <taxon>Metazoa</taxon>
        <taxon>Chordata</taxon>
        <taxon>Craniata</taxon>
        <taxon>Vertebrata</taxon>
        <taxon>Euteleostomi</taxon>
        <taxon>Amphibia</taxon>
        <taxon>Batrachia</taxon>
        <taxon>Anura</taxon>
        <taxon>Neobatrachia</taxon>
        <taxon>Hyloidea</taxon>
        <taxon>Eleutherodactylidae</taxon>
        <taxon>Eleutherodactylinae</taxon>
        <taxon>Eleutherodactylus</taxon>
        <taxon>Eleutherodactylus</taxon>
    </lineage>
</organism>
<keyword evidence="1" id="KW-1015">Disulfide bond</keyword>